<accession>A0A2P1JSZ7</accession>
<name>A0A2P1JSZ7_9CAUD</name>
<evidence type="ECO:0000313" key="1">
    <source>
        <dbReference type="EMBL" id="AVO22267.1"/>
    </source>
</evidence>
<sequence>MANRLRINWNVVHELLKNPETQEVIREHTRRIDQAVNGQGGQSRVDFSAEGERARGAVIAGYEPGATAESTRAQLLQALDGGA</sequence>
<evidence type="ECO:0000313" key="2">
    <source>
        <dbReference type="Proteomes" id="UP000241032"/>
    </source>
</evidence>
<proteinExistence type="predicted"/>
<dbReference type="EMBL" id="MH001457">
    <property type="protein sequence ID" value="AVO22267.1"/>
    <property type="molecule type" value="Genomic_DNA"/>
</dbReference>
<reference evidence="2" key="1">
    <citation type="submission" date="2018-02" db="EMBL/GenBank/DDBJ databases">
        <authorList>
            <person name="Cohen D.B."/>
            <person name="Kent A.D."/>
        </authorList>
    </citation>
    <scope>NUCLEOTIDE SEQUENCE [LARGE SCALE GENOMIC DNA]</scope>
</reference>
<protein>
    <submittedName>
        <fullName evidence="1">Uncharacterized protein</fullName>
    </submittedName>
</protein>
<organism evidence="1 2">
    <name type="scientific">Streptomyces phage Nesbitt</name>
    <dbReference type="NCBI Taxonomy" id="2108133"/>
    <lineage>
        <taxon>Viruses</taxon>
        <taxon>Duplodnaviria</taxon>
        <taxon>Heunggongvirae</taxon>
        <taxon>Uroviricota</taxon>
        <taxon>Caudoviricetes</taxon>
        <taxon>Abbeymikolonvirus</taxon>
        <taxon>Abbeymikolonvirus abbeymikolon</taxon>
    </lineage>
</organism>
<gene>
    <name evidence="1" type="primary">10</name>
    <name evidence="1" type="ORF">PBI_NESBITT_10</name>
</gene>
<dbReference type="Proteomes" id="UP000241032">
    <property type="component" value="Genome"/>
</dbReference>